<proteinExistence type="predicted"/>
<gene>
    <name evidence="2" type="ORF">C9I28_09235</name>
</gene>
<sequence length="93" mass="10502">MLRISQHEAMAGEGHVLRQRHLGQALLAITWHQLAQLARHVLVRIAPLLFAGGLEIDALQLAIRTVVDLRHTRRPSRSYKSATYSYQNPSIGR</sequence>
<evidence type="ECO:0000256" key="1">
    <source>
        <dbReference type="SAM" id="MobiDB-lite"/>
    </source>
</evidence>
<protein>
    <recommendedName>
        <fullName evidence="4">Transposase DDE domain-containing protein</fullName>
    </recommendedName>
</protein>
<feature type="compositionally biased region" description="Polar residues" evidence="1">
    <location>
        <begin position="78"/>
        <end position="93"/>
    </location>
</feature>
<dbReference type="KEGG" id="masz:C9I28_09235"/>
<accession>A0A2R4C8J7</accession>
<keyword evidence="3" id="KW-1185">Reference proteome</keyword>
<name>A0A2R4C8J7_9BURK</name>
<reference evidence="2 3" key="1">
    <citation type="submission" date="2018-03" db="EMBL/GenBank/DDBJ databases">
        <title>Massilia armeniaca sp. nov., isolated from desert soil.</title>
        <authorList>
            <person name="Huang H."/>
            <person name="Ren M."/>
        </authorList>
    </citation>
    <scope>NUCLEOTIDE SEQUENCE [LARGE SCALE GENOMIC DNA]</scope>
    <source>
        <strain evidence="2 3">ZMN-3</strain>
    </source>
</reference>
<dbReference type="AlphaFoldDB" id="A0A2R4C8J7"/>
<evidence type="ECO:0000313" key="3">
    <source>
        <dbReference type="Proteomes" id="UP000240505"/>
    </source>
</evidence>
<evidence type="ECO:0008006" key="4">
    <source>
        <dbReference type="Google" id="ProtNLM"/>
    </source>
</evidence>
<feature type="region of interest" description="Disordered" evidence="1">
    <location>
        <begin position="73"/>
        <end position="93"/>
    </location>
</feature>
<dbReference type="EMBL" id="CP028324">
    <property type="protein sequence ID" value="AVR95895.1"/>
    <property type="molecule type" value="Genomic_DNA"/>
</dbReference>
<dbReference type="Proteomes" id="UP000240505">
    <property type="component" value="Chromosome"/>
</dbReference>
<evidence type="ECO:0000313" key="2">
    <source>
        <dbReference type="EMBL" id="AVR95895.1"/>
    </source>
</evidence>
<organism evidence="2 3">
    <name type="scientific">Pseudoduganella armeniaca</name>
    <dbReference type="NCBI Taxonomy" id="2072590"/>
    <lineage>
        <taxon>Bacteria</taxon>
        <taxon>Pseudomonadati</taxon>
        <taxon>Pseudomonadota</taxon>
        <taxon>Betaproteobacteria</taxon>
        <taxon>Burkholderiales</taxon>
        <taxon>Oxalobacteraceae</taxon>
        <taxon>Telluria group</taxon>
        <taxon>Pseudoduganella</taxon>
    </lineage>
</organism>